<reference evidence="2" key="1">
    <citation type="journal article" date="2021" name="Nat. Commun.">
        <title>Genetic determinants of endophytism in the Arabidopsis root mycobiome.</title>
        <authorList>
            <person name="Mesny F."/>
            <person name="Miyauchi S."/>
            <person name="Thiergart T."/>
            <person name="Pickel B."/>
            <person name="Atanasova L."/>
            <person name="Karlsson M."/>
            <person name="Huettel B."/>
            <person name="Barry K.W."/>
            <person name="Haridas S."/>
            <person name="Chen C."/>
            <person name="Bauer D."/>
            <person name="Andreopoulos W."/>
            <person name="Pangilinan J."/>
            <person name="LaButti K."/>
            <person name="Riley R."/>
            <person name="Lipzen A."/>
            <person name="Clum A."/>
            <person name="Drula E."/>
            <person name="Henrissat B."/>
            <person name="Kohler A."/>
            <person name="Grigoriev I.V."/>
            <person name="Martin F.M."/>
            <person name="Hacquard S."/>
        </authorList>
    </citation>
    <scope>NUCLEOTIDE SEQUENCE</scope>
    <source>
        <strain evidence="2">MPI-SDFR-AT-0120</strain>
    </source>
</reference>
<dbReference type="Proteomes" id="UP000813461">
    <property type="component" value="Unassembled WGS sequence"/>
</dbReference>
<dbReference type="PANTHER" id="PTHR33112:SF12">
    <property type="entry name" value="HETEROKARYON INCOMPATIBILITY DOMAIN-CONTAINING PROTEIN"/>
    <property type="match status" value="1"/>
</dbReference>
<dbReference type="AlphaFoldDB" id="A0A8K0REB5"/>
<dbReference type="PANTHER" id="PTHR33112">
    <property type="entry name" value="DOMAIN PROTEIN, PUTATIVE-RELATED"/>
    <property type="match status" value="1"/>
</dbReference>
<dbReference type="OrthoDB" id="5135333at2759"/>
<comment type="caution">
    <text evidence="2">The sequence shown here is derived from an EMBL/GenBank/DDBJ whole genome shotgun (WGS) entry which is preliminary data.</text>
</comment>
<dbReference type="InterPro" id="IPR010730">
    <property type="entry name" value="HET"/>
</dbReference>
<protein>
    <submittedName>
        <fullName evidence="2">Heterokaryon incompatibility protein-domain-containing protein</fullName>
    </submittedName>
</protein>
<dbReference type="Pfam" id="PF06985">
    <property type="entry name" value="HET"/>
    <property type="match status" value="1"/>
</dbReference>
<name>A0A8K0REB5_9PLEO</name>
<feature type="domain" description="Heterokaryon incompatibility" evidence="1">
    <location>
        <begin position="218"/>
        <end position="375"/>
    </location>
</feature>
<sequence length="916" mass="104133">MSNNTQKRQQSHDRLCRICSKIDFDNYLGEEITKPIPLGTWGSVQRSRRCPFCRLVVHALTTEKLLAPKSDDYEIFFNNELSWKLGIELSPYDRSKSESYSNKFDLRSMVKRNPRAVYRFTVGPAADAQGEQQPLAIIQYLAHKERNPLKQQFFGRKVDPEKVSIGLLRMWLGECSKWHEGRCNRNIRSVSSLPLNLRLIDVKHRCIVRALTAEIPEYVALSYMWGVQKMKEETGMKPAVLLRNDIKYDNKGDEHTPLQSQLPRTIEDAITLTRALGFRYLWNDALCIIQDNSLEEKAPDLTNMKIIYDCSSLTIAAAAGAHADHGIAGVGVKRQYVQYSELVDGLRLATMFPSYTELENSSRLLWNTRGWTFQEKLLSRRMLLFTDYQVYLKCSESIWTEEICLESGRLSKSVESRQAKYLWDPGYKNRAIKTDWVQILSYMVPRFNTRDDWTYMGGFMDYASAVQEYSQRQLTDANDVLFAIGGILDTLEVVTGPFVLGLPRKHILGSLLWHPQLGSIQSSRAGTELPSWTWASWSFTHGSVTFNVMDVRQLRRILTTLFILLAGVVGKASQPGVTPAQRLQESKEFGSPAVVTISLLGMYSNLLSCLKWPALHPLHTIKCLSYKDKGTLEPIEFDTPESALTFDLNGFDIDAFTASGDLPRVGQTIPEIMKTIQSYGMRKKPRGISSTLISGKERHILVFETVIVRYCIGDSIKPTTSNDSNEIGVFELKTTEGEVVGETVTTHQRAGRFKEPQEFLTISWGFSLDHARVHQAWIPRWKHDGEGVKVARSDPAKNAMGEFMELAHWSLRRGNGTIKSRPKLHSFLQELESHVPGRWMSISDHYKERPDGLDDDLVAALYTARKGEPMARALWPVVNIMLIDRHNKVVRRAGVGKVVMDAWREHASMPKEVMLG</sequence>
<keyword evidence="3" id="KW-1185">Reference proteome</keyword>
<evidence type="ECO:0000313" key="2">
    <source>
        <dbReference type="EMBL" id="KAH7093323.1"/>
    </source>
</evidence>
<evidence type="ECO:0000259" key="1">
    <source>
        <dbReference type="Pfam" id="PF06985"/>
    </source>
</evidence>
<gene>
    <name evidence="2" type="ORF">FB567DRAFT_587758</name>
</gene>
<proteinExistence type="predicted"/>
<dbReference type="EMBL" id="JAGMVJ010000002">
    <property type="protein sequence ID" value="KAH7093323.1"/>
    <property type="molecule type" value="Genomic_DNA"/>
</dbReference>
<organism evidence="2 3">
    <name type="scientific">Paraphoma chrysanthemicola</name>
    <dbReference type="NCBI Taxonomy" id="798071"/>
    <lineage>
        <taxon>Eukaryota</taxon>
        <taxon>Fungi</taxon>
        <taxon>Dikarya</taxon>
        <taxon>Ascomycota</taxon>
        <taxon>Pezizomycotina</taxon>
        <taxon>Dothideomycetes</taxon>
        <taxon>Pleosporomycetidae</taxon>
        <taxon>Pleosporales</taxon>
        <taxon>Pleosporineae</taxon>
        <taxon>Phaeosphaeriaceae</taxon>
        <taxon>Paraphoma</taxon>
    </lineage>
</organism>
<accession>A0A8K0REB5</accession>
<evidence type="ECO:0000313" key="3">
    <source>
        <dbReference type="Proteomes" id="UP000813461"/>
    </source>
</evidence>